<organism evidence="1 2">
    <name type="scientific">Symbiodinium necroappetens</name>
    <dbReference type="NCBI Taxonomy" id="1628268"/>
    <lineage>
        <taxon>Eukaryota</taxon>
        <taxon>Sar</taxon>
        <taxon>Alveolata</taxon>
        <taxon>Dinophyceae</taxon>
        <taxon>Suessiales</taxon>
        <taxon>Symbiodiniaceae</taxon>
        <taxon>Symbiodinium</taxon>
    </lineage>
</organism>
<dbReference type="Proteomes" id="UP000601435">
    <property type="component" value="Unassembled WGS sequence"/>
</dbReference>
<name>A0A813CCV3_9DINO</name>
<gene>
    <name evidence="1" type="ORF">SNEC2469_LOCUS33783</name>
</gene>
<feature type="non-terminal residue" evidence="1">
    <location>
        <position position="278"/>
    </location>
</feature>
<dbReference type="AlphaFoldDB" id="A0A813CCV3"/>
<protein>
    <submittedName>
        <fullName evidence="1">Uncharacterized protein</fullName>
    </submittedName>
</protein>
<dbReference type="EMBL" id="CAJNJA010090511">
    <property type="protein sequence ID" value="CAE7940140.1"/>
    <property type="molecule type" value="Genomic_DNA"/>
</dbReference>
<sequence>FTPDIAVKTGFNGDTEISIAGAQDHSRLRKAFCIVFMLQFLAELEVKGTLTGTIETSADVDYEIKGTVDGFAIGASASTSVRVGMGPVFTVWPVPVPGIPINFNAMINAEAKALGTLQFGSGMFLLQEDQQFVPDYQQVVEKIGDVVEERMQAERQATTIEMCGAASLSAFADIDITAFALPSSFRAVLNSDLIVAEIQKAMAKGATALIQLISGPLRCIPGGDAVSGTIETVAETASDTITSLIPALDLDFTVKSIQLLEPQKLWCKEIYKTPGFDQ</sequence>
<proteinExistence type="predicted"/>
<reference evidence="1" key="1">
    <citation type="submission" date="2021-02" db="EMBL/GenBank/DDBJ databases">
        <authorList>
            <person name="Dougan E. K."/>
            <person name="Rhodes N."/>
            <person name="Thang M."/>
            <person name="Chan C."/>
        </authorList>
    </citation>
    <scope>NUCLEOTIDE SEQUENCE</scope>
</reference>
<keyword evidence="2" id="KW-1185">Reference proteome</keyword>
<dbReference type="OrthoDB" id="10393789at2759"/>
<comment type="caution">
    <text evidence="1">The sequence shown here is derived from an EMBL/GenBank/DDBJ whole genome shotgun (WGS) entry which is preliminary data.</text>
</comment>
<evidence type="ECO:0000313" key="2">
    <source>
        <dbReference type="Proteomes" id="UP000601435"/>
    </source>
</evidence>
<feature type="non-terminal residue" evidence="1">
    <location>
        <position position="1"/>
    </location>
</feature>
<evidence type="ECO:0000313" key="1">
    <source>
        <dbReference type="EMBL" id="CAE7940140.1"/>
    </source>
</evidence>
<accession>A0A813CCV3</accession>